<organism evidence="2 3">
    <name type="scientific">Gymnopus androsaceus JB14</name>
    <dbReference type="NCBI Taxonomy" id="1447944"/>
    <lineage>
        <taxon>Eukaryota</taxon>
        <taxon>Fungi</taxon>
        <taxon>Dikarya</taxon>
        <taxon>Basidiomycota</taxon>
        <taxon>Agaricomycotina</taxon>
        <taxon>Agaricomycetes</taxon>
        <taxon>Agaricomycetidae</taxon>
        <taxon>Agaricales</taxon>
        <taxon>Marasmiineae</taxon>
        <taxon>Omphalotaceae</taxon>
        <taxon>Gymnopus</taxon>
    </lineage>
</organism>
<dbReference type="GO" id="GO:0007096">
    <property type="term" value="P:regulation of exit from mitosis"/>
    <property type="evidence" value="ECO:0007669"/>
    <property type="project" value="InterPro"/>
</dbReference>
<feature type="compositionally biased region" description="Polar residues" evidence="1">
    <location>
        <begin position="306"/>
        <end position="315"/>
    </location>
</feature>
<name>A0A6A4H3X3_9AGAR</name>
<feature type="region of interest" description="Disordered" evidence="1">
    <location>
        <begin position="131"/>
        <end position="206"/>
    </location>
</feature>
<dbReference type="Gene3D" id="3.30.900.20">
    <property type="match status" value="1"/>
</dbReference>
<proteinExistence type="predicted"/>
<dbReference type="GO" id="GO:0005634">
    <property type="term" value="C:nucleus"/>
    <property type="evidence" value="ECO:0007669"/>
    <property type="project" value="InterPro"/>
</dbReference>
<keyword evidence="3" id="KW-1185">Reference proteome</keyword>
<feature type="compositionally biased region" description="Acidic residues" evidence="1">
    <location>
        <begin position="136"/>
        <end position="176"/>
    </location>
</feature>
<feature type="region of interest" description="Disordered" evidence="1">
    <location>
        <begin position="277"/>
        <end position="349"/>
    </location>
</feature>
<dbReference type="PANTHER" id="PTHR15681:SF1">
    <property type="entry name" value="MAD2L1-BINDING PROTEIN"/>
    <property type="match status" value="1"/>
</dbReference>
<dbReference type="PANTHER" id="PTHR15681">
    <property type="entry name" value="MAD2L1-BINDING PROTEIN"/>
    <property type="match status" value="1"/>
</dbReference>
<evidence type="ECO:0000313" key="2">
    <source>
        <dbReference type="EMBL" id="KAE9392781.1"/>
    </source>
</evidence>
<evidence type="ECO:0000313" key="3">
    <source>
        <dbReference type="Proteomes" id="UP000799118"/>
    </source>
</evidence>
<gene>
    <name evidence="2" type="ORF">BT96DRAFT_1023407</name>
</gene>
<dbReference type="EMBL" id="ML769588">
    <property type="protein sequence ID" value="KAE9392781.1"/>
    <property type="molecule type" value="Genomic_DNA"/>
</dbReference>
<sequence>MPPNQIPRLRLDVDVIPDTIAANLATSLLGHVLFLKNQVPFPIPQLSRLPSATNNTNSKTNSRTTKLKRDLIDSFDTLSSHLDTTFTALSTAFARHESQAPAGAQAFLAILVGPSIGTPKSRVILAVDGLEMKSDESDEEEDVEEEAEAEGDSDESGSEPPESDDSDSNSSEESDTDRDNKTNTSTSTPASASTPSPNRGPPSQPLHQLIRTANQLLSRVLATADAEGRGMQDELAPTQTHILIRAPRRFTHPAWVPRCRPTLIATLRWSLLTTESGVEVEHKPTQKPKQKQKQKQRIQGVWVSGRTMSGPSSVISRKEDDSETEKENEGENERREGREGVKEEDEEDEMIWWSWGGKIVGFSSW</sequence>
<feature type="compositionally biased region" description="Basic and acidic residues" evidence="1">
    <location>
        <begin position="316"/>
        <end position="341"/>
    </location>
</feature>
<dbReference type="OrthoDB" id="2387165at2759"/>
<evidence type="ECO:0000256" key="1">
    <source>
        <dbReference type="SAM" id="MobiDB-lite"/>
    </source>
</evidence>
<accession>A0A6A4H3X3</accession>
<dbReference type="InterPro" id="IPR009511">
    <property type="entry name" value="MAD1/Cdc20-bound-Mad2-bd"/>
</dbReference>
<reference evidence="2" key="1">
    <citation type="journal article" date="2019" name="Environ. Microbiol.">
        <title>Fungal ecological strategies reflected in gene transcription - a case study of two litter decomposers.</title>
        <authorList>
            <person name="Barbi F."/>
            <person name="Kohler A."/>
            <person name="Barry K."/>
            <person name="Baskaran P."/>
            <person name="Daum C."/>
            <person name="Fauchery L."/>
            <person name="Ihrmark K."/>
            <person name="Kuo A."/>
            <person name="LaButti K."/>
            <person name="Lipzen A."/>
            <person name="Morin E."/>
            <person name="Grigoriev I.V."/>
            <person name="Henrissat B."/>
            <person name="Lindahl B."/>
            <person name="Martin F."/>
        </authorList>
    </citation>
    <scope>NUCLEOTIDE SEQUENCE</scope>
    <source>
        <strain evidence="2">JB14</strain>
    </source>
</reference>
<dbReference type="AlphaFoldDB" id="A0A6A4H3X3"/>
<feature type="compositionally biased region" description="Low complexity" evidence="1">
    <location>
        <begin position="182"/>
        <end position="197"/>
    </location>
</feature>
<dbReference type="Proteomes" id="UP000799118">
    <property type="component" value="Unassembled WGS sequence"/>
</dbReference>
<protein>
    <submittedName>
        <fullName evidence="2">Uncharacterized protein</fullName>
    </submittedName>
</protein>
<dbReference type="InterPro" id="IPR053729">
    <property type="entry name" value="MAD2L1BP_domain_sf"/>
</dbReference>
<feature type="compositionally biased region" description="Basic residues" evidence="1">
    <location>
        <begin position="285"/>
        <end position="296"/>
    </location>
</feature>